<reference evidence="4" key="1">
    <citation type="submission" date="2021-02" db="EMBL/GenBank/DDBJ databases">
        <authorList>
            <person name="Nowell W R."/>
        </authorList>
    </citation>
    <scope>NUCLEOTIDE SEQUENCE</scope>
</reference>
<evidence type="ECO:0000313" key="4">
    <source>
        <dbReference type="EMBL" id="CAF4447392.1"/>
    </source>
</evidence>
<organism evidence="4 5">
    <name type="scientific">Didymodactylos carnosus</name>
    <dbReference type="NCBI Taxonomy" id="1234261"/>
    <lineage>
        <taxon>Eukaryota</taxon>
        <taxon>Metazoa</taxon>
        <taxon>Spiralia</taxon>
        <taxon>Gnathifera</taxon>
        <taxon>Rotifera</taxon>
        <taxon>Eurotatoria</taxon>
        <taxon>Bdelloidea</taxon>
        <taxon>Philodinida</taxon>
        <taxon>Philodinidae</taxon>
        <taxon>Didymodactylos</taxon>
    </lineage>
</organism>
<sequence length="144" mass="16690">MSSVTTADITEVREDVSPNKLYECPEEGCTAAFARNGNLINHIANGKHQRRPERHSMRDYAMQTYHSKLEDVGERALISVLLEAWSQDHSVPSQRLPRGWALPKERTQTRLNPVQIRYLTDKFDQGLKEKIRWKPEEMAAEMQQ</sequence>
<dbReference type="Proteomes" id="UP000677228">
    <property type="component" value="Unassembled WGS sequence"/>
</dbReference>
<dbReference type="InterPro" id="IPR013087">
    <property type="entry name" value="Znf_C2H2_type"/>
</dbReference>
<name>A0A8S2WK23_9BILA</name>
<keyword evidence="1" id="KW-0862">Zinc</keyword>
<dbReference type="Proteomes" id="UP000682733">
    <property type="component" value="Unassembled WGS sequence"/>
</dbReference>
<dbReference type="PROSITE" id="PS50157">
    <property type="entry name" value="ZINC_FINGER_C2H2_2"/>
    <property type="match status" value="1"/>
</dbReference>
<comment type="caution">
    <text evidence="4">The sequence shown here is derived from an EMBL/GenBank/DDBJ whole genome shotgun (WGS) entry which is preliminary data.</text>
</comment>
<dbReference type="AlphaFoldDB" id="A0A8S2WK23"/>
<dbReference type="PANTHER" id="PTHR33845:SF1">
    <property type="entry name" value="C2H2-TYPE DOMAIN-CONTAINING PROTEIN"/>
    <property type="match status" value="1"/>
</dbReference>
<dbReference type="EMBL" id="CAJNOK010057131">
    <property type="protein sequence ID" value="CAF1625150.1"/>
    <property type="molecule type" value="Genomic_DNA"/>
</dbReference>
<accession>A0A8S2WK23</accession>
<keyword evidence="1" id="KW-0479">Metal-binding</keyword>
<evidence type="ECO:0000313" key="3">
    <source>
        <dbReference type="EMBL" id="CAF1625150.1"/>
    </source>
</evidence>
<keyword evidence="1" id="KW-0863">Zinc-finger</keyword>
<evidence type="ECO:0000259" key="2">
    <source>
        <dbReference type="PROSITE" id="PS50157"/>
    </source>
</evidence>
<evidence type="ECO:0000313" key="5">
    <source>
        <dbReference type="Proteomes" id="UP000682733"/>
    </source>
</evidence>
<dbReference type="EMBL" id="CAJOBA010082293">
    <property type="protein sequence ID" value="CAF4447392.1"/>
    <property type="molecule type" value="Genomic_DNA"/>
</dbReference>
<dbReference type="PANTHER" id="PTHR33845">
    <property type="entry name" value="C2H2-TYPE DOMAIN-CONTAINING PROTEIN"/>
    <property type="match status" value="1"/>
</dbReference>
<dbReference type="Gene3D" id="3.30.160.60">
    <property type="entry name" value="Classic Zinc Finger"/>
    <property type="match status" value="1"/>
</dbReference>
<gene>
    <name evidence="3" type="ORF">OVA965_LOCUS43412</name>
    <name evidence="4" type="ORF">TMI583_LOCUS45663</name>
</gene>
<proteinExistence type="predicted"/>
<protein>
    <recommendedName>
        <fullName evidence="2">C2H2-type domain-containing protein</fullName>
    </recommendedName>
</protein>
<evidence type="ECO:0000256" key="1">
    <source>
        <dbReference type="PROSITE-ProRule" id="PRU00042"/>
    </source>
</evidence>
<feature type="domain" description="C2H2-type" evidence="2">
    <location>
        <begin position="22"/>
        <end position="53"/>
    </location>
</feature>
<dbReference type="GO" id="GO:0008270">
    <property type="term" value="F:zinc ion binding"/>
    <property type="evidence" value="ECO:0007669"/>
    <property type="project" value="UniProtKB-KW"/>
</dbReference>
<dbReference type="PROSITE" id="PS00028">
    <property type="entry name" value="ZINC_FINGER_C2H2_1"/>
    <property type="match status" value="1"/>
</dbReference>